<reference evidence="2 3" key="1">
    <citation type="submission" date="2015-03" db="EMBL/GenBank/DDBJ databases">
        <title>Genomics and transcriptomics of the oil-accumulating basidiomycete yeast T. oleaginosus allow insights into substrate utilization and the diverse evolutionary trajectories of mating systems in fungi.</title>
        <authorList>
            <consortium name="DOE Joint Genome Institute"/>
            <person name="Kourist R."/>
            <person name="Kracht O."/>
            <person name="Bracharz F."/>
            <person name="Lipzen A."/>
            <person name="Nolan M."/>
            <person name="Ohm R."/>
            <person name="Grigoriev I."/>
            <person name="Sun S."/>
            <person name="Heitman J."/>
            <person name="Bruck T."/>
            <person name="Nowrousian M."/>
        </authorList>
    </citation>
    <scope>NUCLEOTIDE SEQUENCE [LARGE SCALE GENOMIC DNA]</scope>
    <source>
        <strain evidence="2 3">IBC0246</strain>
    </source>
</reference>
<gene>
    <name evidence="2" type="ORF">CC85DRAFT_302723</name>
</gene>
<evidence type="ECO:0000313" key="3">
    <source>
        <dbReference type="Proteomes" id="UP000053611"/>
    </source>
</evidence>
<dbReference type="InterPro" id="IPR001810">
    <property type="entry name" value="F-box_dom"/>
</dbReference>
<organism evidence="2 3">
    <name type="scientific">Cutaneotrichosporon oleaginosum</name>
    <dbReference type="NCBI Taxonomy" id="879819"/>
    <lineage>
        <taxon>Eukaryota</taxon>
        <taxon>Fungi</taxon>
        <taxon>Dikarya</taxon>
        <taxon>Basidiomycota</taxon>
        <taxon>Agaricomycotina</taxon>
        <taxon>Tremellomycetes</taxon>
        <taxon>Trichosporonales</taxon>
        <taxon>Trichosporonaceae</taxon>
        <taxon>Cutaneotrichosporon</taxon>
    </lineage>
</organism>
<dbReference type="SUPFAM" id="SSF81383">
    <property type="entry name" value="F-box domain"/>
    <property type="match status" value="1"/>
</dbReference>
<dbReference type="EMBL" id="KQ087210">
    <property type="protein sequence ID" value="KLT42001.1"/>
    <property type="molecule type" value="Genomic_DNA"/>
</dbReference>
<dbReference type="InterPro" id="IPR015943">
    <property type="entry name" value="WD40/YVTN_repeat-like_dom_sf"/>
</dbReference>
<dbReference type="PROSITE" id="PS50181">
    <property type="entry name" value="FBOX"/>
    <property type="match status" value="1"/>
</dbReference>
<dbReference type="CDD" id="cd09917">
    <property type="entry name" value="F-box_SF"/>
    <property type="match status" value="1"/>
</dbReference>
<feature type="domain" description="F-box" evidence="1">
    <location>
        <begin position="15"/>
        <end position="42"/>
    </location>
</feature>
<evidence type="ECO:0000259" key="1">
    <source>
        <dbReference type="PROSITE" id="PS50181"/>
    </source>
</evidence>
<accession>A0A0J0XLM6</accession>
<dbReference type="InterPro" id="IPR036047">
    <property type="entry name" value="F-box-like_dom_sf"/>
</dbReference>
<dbReference type="AlphaFoldDB" id="A0A0J0XLM6"/>
<sequence length="410" mass="42718">MTRRMREAARGPPALASLEGLPDDVLVHIFELLDAEDLVRLRVSRTLDSRVRTLGIPLHLSQHPVSHQTLHPAPPRWPPAALFALNGRISRALQTHKLHALQIGPEWRSPVIPALCLRGGDDPALVLGVGTQLLVHPLAARRMWAPRSAAPAHAMSLGGSSSASGSMSGSGSAADIVGIHALAAPDSFVVAHFDGTLRRLSRAACTAHYMHPRGGVSSPANIRAFAGCGDAFLAASERRVRLYSARAPWTPPAEIALSARPWSAALAGDTAYLGVAGAIGMYALSGAVPAGTLRGPAKSEAYAVVPARQVLSAWYDGVARIHDPRAGAAPVIALADPWSDAALYSAAYVGEYGVAAGGALHGAVSVWDVRNPAAGWSVFSPAGRGSPVYALAGDGGRVWGVTERRAFTGL</sequence>
<proteinExistence type="predicted"/>
<dbReference type="Pfam" id="PF12937">
    <property type="entry name" value="F-box-like"/>
    <property type="match status" value="1"/>
</dbReference>
<evidence type="ECO:0000313" key="2">
    <source>
        <dbReference type="EMBL" id="KLT42001.1"/>
    </source>
</evidence>
<dbReference type="Gene3D" id="2.130.10.10">
    <property type="entry name" value="YVTN repeat-like/Quinoprotein amine dehydrogenase"/>
    <property type="match status" value="1"/>
</dbReference>
<dbReference type="InterPro" id="IPR011047">
    <property type="entry name" value="Quinoprotein_ADH-like_sf"/>
</dbReference>
<name>A0A0J0XLM6_9TREE</name>
<dbReference type="SUPFAM" id="SSF50998">
    <property type="entry name" value="Quinoprotein alcohol dehydrogenase-like"/>
    <property type="match status" value="1"/>
</dbReference>
<dbReference type="OrthoDB" id="1259151at2759"/>
<dbReference type="Proteomes" id="UP000053611">
    <property type="component" value="Unassembled WGS sequence"/>
</dbReference>
<keyword evidence="3" id="KW-1185">Reference proteome</keyword>
<protein>
    <recommendedName>
        <fullName evidence="1">F-box domain-containing protein</fullName>
    </recommendedName>
</protein>